<dbReference type="CDD" id="cd06558">
    <property type="entry name" value="crotonase-like"/>
    <property type="match status" value="1"/>
</dbReference>
<dbReference type="SUPFAM" id="SSF53328">
    <property type="entry name" value="Formyltransferase"/>
    <property type="match status" value="1"/>
</dbReference>
<evidence type="ECO:0000313" key="3">
    <source>
        <dbReference type="Proteomes" id="UP000244906"/>
    </source>
</evidence>
<dbReference type="SUPFAM" id="SSF50486">
    <property type="entry name" value="FMT C-terminal domain-like"/>
    <property type="match status" value="1"/>
</dbReference>
<feature type="domain" description="Formyl transferase C-terminal" evidence="1">
    <location>
        <begin position="180"/>
        <end position="267"/>
    </location>
</feature>
<dbReference type="EMBL" id="QDDL01000004">
    <property type="protein sequence ID" value="PVZ68800.1"/>
    <property type="molecule type" value="Genomic_DNA"/>
</dbReference>
<dbReference type="InterPro" id="IPR047180">
    <property type="entry name" value="HoxX-like"/>
</dbReference>
<organism evidence="2 3">
    <name type="scientific">Pelagibaculum spongiae</name>
    <dbReference type="NCBI Taxonomy" id="2080658"/>
    <lineage>
        <taxon>Bacteria</taxon>
        <taxon>Pseudomonadati</taxon>
        <taxon>Pseudomonadota</taxon>
        <taxon>Gammaproteobacteria</taxon>
        <taxon>Oceanospirillales</taxon>
        <taxon>Pelagibaculum</taxon>
    </lineage>
</organism>
<dbReference type="InterPro" id="IPR036477">
    <property type="entry name" value="Formyl_transf_N_sf"/>
</dbReference>
<proteinExistence type="predicted"/>
<dbReference type="InterPro" id="IPR009188">
    <property type="entry name" value="NiFe-hyd_mat_HypX/HoxX"/>
</dbReference>
<dbReference type="InterPro" id="IPR011034">
    <property type="entry name" value="Formyl_transferase-like_C_sf"/>
</dbReference>
<dbReference type="GO" id="GO:0003824">
    <property type="term" value="F:catalytic activity"/>
    <property type="evidence" value="ECO:0007669"/>
    <property type="project" value="InterPro"/>
</dbReference>
<dbReference type="PANTHER" id="PTHR43388:SF1">
    <property type="entry name" value="HYDROGENASE MATURATION FACTOR HOXX"/>
    <property type="match status" value="1"/>
</dbReference>
<dbReference type="Gene3D" id="3.40.50.12230">
    <property type="match status" value="1"/>
</dbReference>
<dbReference type="InterPro" id="IPR001753">
    <property type="entry name" value="Enoyl-CoA_hydra/iso"/>
</dbReference>
<dbReference type="Pfam" id="PF00378">
    <property type="entry name" value="ECH_1"/>
    <property type="match status" value="1"/>
</dbReference>
<dbReference type="RefSeq" id="WP_116687185.1">
    <property type="nucleotide sequence ID" value="NZ_CAWNYD010000004.1"/>
</dbReference>
<sequence length="608" mass="67862">MRILLLCHAFNSLTQRLFVELKARDHQLSICIDVNDQNTQAAIDQFKPDLILAPFLKRAMGESIWKNNVCLIVHPGPIGERGPSSLDRALLSLAENPNSSRNWGVTVLQAVAEMDAGPVWGHSELTLTHHDKSACYRNEITEAALSATLQSIDNIQAAQQPLTIDHSSAEYLGFRPLLLQKQRAIDWQKDPSQLILGKIRSAHSFPGLLDQIDGINCYICDAWPEGKLNQDLQHAAGNIIARREYALCRATIDGAIWIGHGRLANSAIASKGDSKPSDCGLNPIDYKLPLFDLLQPLLPHLAEIPQSPLAIDVSVDYLTFRDIKLDYLKQEQEQEQLAVLHFSPHNGAFSTEFCRRLLAAWQQAAGNDNCKAIILAGSSDFWSNGINLNTIEAAESPADESWANIQAMDDLCQAIIQTTDKLVVAAMQGNAGAGGVFMALAADQIYARNGIIFNPHYRGMGNLFGSEYWTYLLPKRCSNSKESQRAGDFGQSLAEKITKNCLPLSTEQALQWQLVDQILDRENFLEQVIEKTQSQIADTDQLAVTLQQKQQTRQQDEAEKPLQAYRDQELAHMQQNFYGFDLSYHVARFNFVSKRPKSRTPSWLQFIG</sequence>
<evidence type="ECO:0000259" key="1">
    <source>
        <dbReference type="Pfam" id="PF02911"/>
    </source>
</evidence>
<dbReference type="AlphaFoldDB" id="A0A2V1GU02"/>
<gene>
    <name evidence="2" type="ORF">DC094_11115</name>
</gene>
<accession>A0A2V1GU02</accession>
<dbReference type="OrthoDB" id="580992at2"/>
<dbReference type="InterPro" id="IPR029045">
    <property type="entry name" value="ClpP/crotonase-like_dom_sf"/>
</dbReference>
<comment type="caution">
    <text evidence="2">The sequence shown here is derived from an EMBL/GenBank/DDBJ whole genome shotgun (WGS) entry which is preliminary data.</text>
</comment>
<evidence type="ECO:0000313" key="2">
    <source>
        <dbReference type="EMBL" id="PVZ68800.1"/>
    </source>
</evidence>
<dbReference type="InterPro" id="IPR005793">
    <property type="entry name" value="Formyl_trans_C"/>
</dbReference>
<dbReference type="PANTHER" id="PTHR43388">
    <property type="entry name" value="HYDROGENASE MATURATION FACTOR HOXX"/>
    <property type="match status" value="1"/>
</dbReference>
<dbReference type="SUPFAM" id="SSF52096">
    <property type="entry name" value="ClpP/crotonase"/>
    <property type="match status" value="1"/>
</dbReference>
<dbReference type="Pfam" id="PF02911">
    <property type="entry name" value="Formyl_trans_C"/>
    <property type="match status" value="1"/>
</dbReference>
<protein>
    <submittedName>
        <fullName evidence="2">Hydrogenase maturation protein</fullName>
    </submittedName>
</protein>
<dbReference type="Gene3D" id="3.90.226.10">
    <property type="entry name" value="2-enoyl-CoA Hydratase, Chain A, domain 1"/>
    <property type="match status" value="1"/>
</dbReference>
<reference evidence="2 3" key="1">
    <citation type="submission" date="2018-04" db="EMBL/GenBank/DDBJ databases">
        <title>Thalassorhabdus spongiae gen. nov., sp. nov., isolated from a marine sponge in South-West Iceland.</title>
        <authorList>
            <person name="Knobloch S."/>
            <person name="Daussin A."/>
            <person name="Johannsson R."/>
            <person name="Marteinsson V.T."/>
        </authorList>
    </citation>
    <scope>NUCLEOTIDE SEQUENCE [LARGE SCALE GENOMIC DNA]</scope>
    <source>
        <strain evidence="2 3">Hp12</strain>
    </source>
</reference>
<dbReference type="Proteomes" id="UP000244906">
    <property type="component" value="Unassembled WGS sequence"/>
</dbReference>
<keyword evidence="3" id="KW-1185">Reference proteome</keyword>
<name>A0A2V1GU02_9GAMM</name>
<dbReference type="PIRSF" id="PIRSF006787">
    <property type="entry name" value="Hydrgn_mat_HoxX"/>
    <property type="match status" value="1"/>
</dbReference>